<reference evidence="1 2" key="1">
    <citation type="journal article" date="2024" name="Plant Biotechnol. J.">
        <title>Dendrobium thyrsiflorum genome and its molecular insights into genes involved in important horticultural traits.</title>
        <authorList>
            <person name="Chen B."/>
            <person name="Wang J.Y."/>
            <person name="Zheng P.J."/>
            <person name="Li K.L."/>
            <person name="Liang Y.M."/>
            <person name="Chen X.F."/>
            <person name="Zhang C."/>
            <person name="Zhao X."/>
            <person name="He X."/>
            <person name="Zhang G.Q."/>
            <person name="Liu Z.J."/>
            <person name="Xu Q."/>
        </authorList>
    </citation>
    <scope>NUCLEOTIDE SEQUENCE [LARGE SCALE GENOMIC DNA]</scope>
    <source>
        <strain evidence="1">GZMU011</strain>
    </source>
</reference>
<protein>
    <submittedName>
        <fullName evidence="1">Uncharacterized protein</fullName>
    </submittedName>
</protein>
<organism evidence="1 2">
    <name type="scientific">Dendrobium thyrsiflorum</name>
    <name type="common">Pinecone-like raceme dendrobium</name>
    <name type="synonym">Orchid</name>
    <dbReference type="NCBI Taxonomy" id="117978"/>
    <lineage>
        <taxon>Eukaryota</taxon>
        <taxon>Viridiplantae</taxon>
        <taxon>Streptophyta</taxon>
        <taxon>Embryophyta</taxon>
        <taxon>Tracheophyta</taxon>
        <taxon>Spermatophyta</taxon>
        <taxon>Magnoliopsida</taxon>
        <taxon>Liliopsida</taxon>
        <taxon>Asparagales</taxon>
        <taxon>Orchidaceae</taxon>
        <taxon>Epidendroideae</taxon>
        <taxon>Malaxideae</taxon>
        <taxon>Dendrobiinae</taxon>
        <taxon>Dendrobium</taxon>
    </lineage>
</organism>
<gene>
    <name evidence="1" type="ORF">M5K25_022267</name>
</gene>
<dbReference type="AlphaFoldDB" id="A0ABD0UBU5"/>
<sequence>MACSFSGSGKAKVLKGLRSCGRSEEQPASRASSRLAFKDVEGRRSKQVLRKYCGEATGFDGYEESLQDFLRDFGRIRGSDGYEVFFLVCPYGECFRFVALRIFEYFSFILFEAYIYEGAGASHTTTIVAPVGSLTRDAEK</sequence>
<comment type="caution">
    <text evidence="1">The sequence shown here is derived from an EMBL/GenBank/DDBJ whole genome shotgun (WGS) entry which is preliminary data.</text>
</comment>
<name>A0ABD0UBU5_DENTH</name>
<evidence type="ECO:0000313" key="1">
    <source>
        <dbReference type="EMBL" id="KAL0907826.1"/>
    </source>
</evidence>
<dbReference type="Proteomes" id="UP001552299">
    <property type="component" value="Unassembled WGS sequence"/>
</dbReference>
<dbReference type="EMBL" id="JANQDX010000017">
    <property type="protein sequence ID" value="KAL0907826.1"/>
    <property type="molecule type" value="Genomic_DNA"/>
</dbReference>
<proteinExistence type="predicted"/>
<accession>A0ABD0UBU5</accession>
<keyword evidence="2" id="KW-1185">Reference proteome</keyword>
<evidence type="ECO:0000313" key="2">
    <source>
        <dbReference type="Proteomes" id="UP001552299"/>
    </source>
</evidence>